<protein>
    <submittedName>
        <fullName evidence="1">Uncharacterized protein</fullName>
    </submittedName>
</protein>
<gene>
    <name evidence="1" type="ORF">QFC19_001654</name>
</gene>
<keyword evidence="2" id="KW-1185">Reference proteome</keyword>
<sequence length="838" mass="93567">MAQPTELVQPVKQRILEMVDSVLYQIMLKTTDKQPVGSTDIAKDEPPADIMAESNSKEGVDSTAESESSPLIRRGTALFKLVNVLEMMAISNQFEILIAQAMMMRRSEWQQHLQVDLSSDRRTLRLRYWQRASEQARESGRGKLPVFAAETSYGGQISLSIKTDVSARKDGSSLAAELTEDPEASKYIRRTKIVVEWQPEPMWLKTDITNSSSLVNVQRDIPEIDPSYLDLESLVIDITKRHVAILTEELKMAIDEKIIHRDLWAATDIKYEDGETGPCVLMKAFSSRWLRLSVNHLTGGLHLGEANAVVGSRLEARLAQASKIATFSAGKLVDNLLMTRSLFIRDSLEERLISMGRITSTRLDVDTQDSEKYGLILGQGGRQQKPVLLADLPTPDNYLLLVIDNKSVSYALIQLASSAVSLGLRYKRIANFMWLNVADFGSNEDRDALQGTHHVGERSTGFDVRLSLLSKLWVYCAARAKMQHVSDQLQSAGIQHHQEASSRSSQVPALYVNTMQMVPQADLNVFCPVLKVSCLWMESPRIQLLIRLKALAMPNEMKSTNAPIAATAEAESLNYDAQNQVIALRCDDFSVVQVAKLRAAVVTLQLASRIHAIQNSGKTSSLQLVSFDLHDVVIQFRGRIRIKLSYQPTMGGYSFAFEDHEMLPSALWELDDVFEARFNQAMSSVVDGLSRFFQQMSMSLALILAVEDSKQDLTDSAQERYGILARILDDLPKVMLSDVQPKLGVRVHPAVGFIMRTFTPIKPAKLRALLQKSRTQAMEDAKDNERMSGRTAMEGTNVDTGFLPLDGTTGMLVDSEWLDFFAKRMVENLIAMTQSESS</sequence>
<dbReference type="EMBL" id="JASBWR010000013">
    <property type="protein sequence ID" value="KAJ9110251.1"/>
    <property type="molecule type" value="Genomic_DNA"/>
</dbReference>
<proteinExistence type="predicted"/>
<evidence type="ECO:0000313" key="2">
    <source>
        <dbReference type="Proteomes" id="UP001241377"/>
    </source>
</evidence>
<comment type="caution">
    <text evidence="1">The sequence shown here is derived from an EMBL/GenBank/DDBJ whole genome shotgun (WGS) entry which is preliminary data.</text>
</comment>
<evidence type="ECO:0000313" key="1">
    <source>
        <dbReference type="EMBL" id="KAJ9110251.1"/>
    </source>
</evidence>
<accession>A0ACC2WGQ9</accession>
<dbReference type="Proteomes" id="UP001241377">
    <property type="component" value="Unassembled WGS sequence"/>
</dbReference>
<name>A0ACC2WGQ9_9TREE</name>
<organism evidence="1 2">
    <name type="scientific">Naganishia cerealis</name>
    <dbReference type="NCBI Taxonomy" id="610337"/>
    <lineage>
        <taxon>Eukaryota</taxon>
        <taxon>Fungi</taxon>
        <taxon>Dikarya</taxon>
        <taxon>Basidiomycota</taxon>
        <taxon>Agaricomycotina</taxon>
        <taxon>Tremellomycetes</taxon>
        <taxon>Filobasidiales</taxon>
        <taxon>Filobasidiaceae</taxon>
        <taxon>Naganishia</taxon>
    </lineage>
</organism>
<reference evidence="1" key="1">
    <citation type="submission" date="2023-04" db="EMBL/GenBank/DDBJ databases">
        <title>Draft Genome sequencing of Naganishia species isolated from polar environments using Oxford Nanopore Technology.</title>
        <authorList>
            <person name="Leo P."/>
            <person name="Venkateswaran K."/>
        </authorList>
    </citation>
    <scope>NUCLEOTIDE SEQUENCE</scope>
    <source>
        <strain evidence="1">MNA-CCFEE 5261</strain>
    </source>
</reference>